<proteinExistence type="predicted"/>
<comment type="caution">
    <text evidence="2">The sequence shown here is derived from an EMBL/GenBank/DDBJ whole genome shotgun (WGS) entry which is preliminary data.</text>
</comment>
<protein>
    <recommendedName>
        <fullName evidence="1">Lon N-terminal domain-containing protein</fullName>
    </recommendedName>
</protein>
<dbReference type="SUPFAM" id="SSF88697">
    <property type="entry name" value="PUA domain-like"/>
    <property type="match status" value="1"/>
</dbReference>
<reference evidence="2 3" key="1">
    <citation type="submission" date="2020-08" db="EMBL/GenBank/DDBJ databases">
        <title>Genomic Encyclopedia of Type Strains, Phase IV (KMG-IV): sequencing the most valuable type-strain genomes for metagenomic binning, comparative biology and taxonomic classification.</title>
        <authorList>
            <person name="Goeker M."/>
        </authorList>
    </citation>
    <scope>NUCLEOTIDE SEQUENCE [LARGE SCALE GENOMIC DNA]</scope>
    <source>
        <strain evidence="2 3">DSM 22975</strain>
    </source>
</reference>
<dbReference type="EMBL" id="JACHGR010000001">
    <property type="protein sequence ID" value="MBB6054423.1"/>
    <property type="molecule type" value="Genomic_DNA"/>
</dbReference>
<name>A0A841GLQ1_9GAMM</name>
<dbReference type="PANTHER" id="PTHR46732:SF8">
    <property type="entry name" value="ATP-DEPENDENT PROTEASE LA (LON) DOMAIN PROTEIN"/>
    <property type="match status" value="1"/>
</dbReference>
<sequence length="194" mass="22147">MQLAIFPLRINILPDGVLPLRIFEQRYIRMIAESQKRGMGLCLLGKSIDGGFSPLLTIGTRVEIIDFDQLADSTLAVTMKGMERFRIHAMNVEADGLLSAEVDILPGWEHAPLLPEQHILAEKLGQLFYEHPDYAAYYPAPQWSDACWVVQRWLEVLPLDAEEKFNLMASNDFHDALHFLLRVVQEEEAAVHRH</sequence>
<dbReference type="Gene3D" id="1.10.4060.10">
    <property type="entry name" value="BPP1347 like domain"/>
    <property type="match status" value="1"/>
</dbReference>
<accession>A0A841GLQ1</accession>
<dbReference type="InterPro" id="IPR003111">
    <property type="entry name" value="Lon_prtase_N"/>
</dbReference>
<keyword evidence="3" id="KW-1185">Reference proteome</keyword>
<dbReference type="InterPro" id="IPR046336">
    <property type="entry name" value="Lon_prtase_N_sf"/>
</dbReference>
<dbReference type="SMART" id="SM00464">
    <property type="entry name" value="LON"/>
    <property type="match status" value="1"/>
</dbReference>
<dbReference type="RefSeq" id="WP_188025233.1">
    <property type="nucleotide sequence ID" value="NZ_JACHGR010000001.1"/>
</dbReference>
<dbReference type="Pfam" id="PF02190">
    <property type="entry name" value="LON_substr_bdg"/>
    <property type="match status" value="1"/>
</dbReference>
<dbReference type="InterPro" id="IPR015947">
    <property type="entry name" value="PUA-like_sf"/>
</dbReference>
<feature type="domain" description="Lon N-terminal" evidence="1">
    <location>
        <begin position="2"/>
        <end position="186"/>
    </location>
</feature>
<dbReference type="AlphaFoldDB" id="A0A841GLQ1"/>
<gene>
    <name evidence="2" type="ORF">HNR75_000288</name>
</gene>
<organism evidence="2 3">
    <name type="scientific">Tolumonas osonensis</name>
    <dbReference type="NCBI Taxonomy" id="675874"/>
    <lineage>
        <taxon>Bacteria</taxon>
        <taxon>Pseudomonadati</taxon>
        <taxon>Pseudomonadota</taxon>
        <taxon>Gammaproteobacteria</taxon>
        <taxon>Aeromonadales</taxon>
        <taxon>Aeromonadaceae</taxon>
        <taxon>Tolumonas</taxon>
    </lineage>
</organism>
<dbReference type="Gene3D" id="2.30.130.40">
    <property type="entry name" value="LON domain-like"/>
    <property type="match status" value="1"/>
</dbReference>
<evidence type="ECO:0000313" key="3">
    <source>
        <dbReference type="Proteomes" id="UP000585721"/>
    </source>
</evidence>
<dbReference type="Proteomes" id="UP000585721">
    <property type="component" value="Unassembled WGS sequence"/>
</dbReference>
<evidence type="ECO:0000259" key="1">
    <source>
        <dbReference type="SMART" id="SM00464"/>
    </source>
</evidence>
<evidence type="ECO:0000313" key="2">
    <source>
        <dbReference type="EMBL" id="MBB6054423.1"/>
    </source>
</evidence>
<dbReference type="PANTHER" id="PTHR46732">
    <property type="entry name" value="ATP-DEPENDENT PROTEASE LA (LON) DOMAIN PROTEIN"/>
    <property type="match status" value="1"/>
</dbReference>